<name>A0A813EM14_POLGL</name>
<gene>
    <name evidence="1" type="ORF">PGLA1383_LOCUS18345</name>
</gene>
<organism evidence="1 2">
    <name type="scientific">Polarella glacialis</name>
    <name type="common">Dinoflagellate</name>
    <dbReference type="NCBI Taxonomy" id="89957"/>
    <lineage>
        <taxon>Eukaryota</taxon>
        <taxon>Sar</taxon>
        <taxon>Alveolata</taxon>
        <taxon>Dinophyceae</taxon>
        <taxon>Suessiales</taxon>
        <taxon>Suessiaceae</taxon>
        <taxon>Polarella</taxon>
    </lineage>
</organism>
<protein>
    <submittedName>
        <fullName evidence="1">Uncharacterized protein</fullName>
    </submittedName>
</protein>
<feature type="non-terminal residue" evidence="1">
    <location>
        <position position="1"/>
    </location>
</feature>
<dbReference type="Proteomes" id="UP000654075">
    <property type="component" value="Unassembled WGS sequence"/>
</dbReference>
<feature type="non-terminal residue" evidence="1">
    <location>
        <position position="104"/>
    </location>
</feature>
<keyword evidence="2" id="KW-1185">Reference proteome</keyword>
<reference evidence="1" key="1">
    <citation type="submission" date="2021-02" db="EMBL/GenBank/DDBJ databases">
        <authorList>
            <person name="Dougan E. K."/>
            <person name="Rhodes N."/>
            <person name="Thang M."/>
            <person name="Chan C."/>
        </authorList>
    </citation>
    <scope>NUCLEOTIDE SEQUENCE</scope>
</reference>
<evidence type="ECO:0000313" key="2">
    <source>
        <dbReference type="Proteomes" id="UP000654075"/>
    </source>
</evidence>
<sequence length="104" mass="11130">AYLADVMARLAELKLRFRLRIAVPILDVPWRKKLQSALPSPQLLKTYYDASCETQADVLHPTLLWEDPRCPPRPGGVGCPSGMGGGCGGLGGGYPSPWSPDPAG</sequence>
<dbReference type="EMBL" id="CAJNNV010011690">
    <property type="protein sequence ID" value="CAE8600007.1"/>
    <property type="molecule type" value="Genomic_DNA"/>
</dbReference>
<comment type="caution">
    <text evidence="1">The sequence shown here is derived from an EMBL/GenBank/DDBJ whole genome shotgun (WGS) entry which is preliminary data.</text>
</comment>
<accession>A0A813EM14</accession>
<dbReference type="AlphaFoldDB" id="A0A813EM14"/>
<evidence type="ECO:0000313" key="1">
    <source>
        <dbReference type="EMBL" id="CAE8600007.1"/>
    </source>
</evidence>
<dbReference type="OrthoDB" id="418633at2759"/>
<proteinExistence type="predicted"/>